<dbReference type="Gene3D" id="2.160.20.10">
    <property type="entry name" value="Single-stranded right-handed beta-helix, Pectin lyase-like"/>
    <property type="match status" value="2"/>
</dbReference>
<keyword evidence="19" id="KW-1185">Reference proteome</keyword>
<comment type="subcellular location">
    <subcellularLocation>
        <location evidence="1">Secreted</location>
    </subcellularLocation>
</comment>
<evidence type="ECO:0000256" key="3">
    <source>
        <dbReference type="ARBA" id="ARBA00022525"/>
    </source>
</evidence>
<dbReference type="SUPFAM" id="SSF51126">
    <property type="entry name" value="Pectin lyase-like"/>
    <property type="match status" value="1"/>
</dbReference>
<dbReference type="InterPro" id="IPR000743">
    <property type="entry name" value="Glyco_hydro_28"/>
</dbReference>
<protein>
    <recommendedName>
        <fullName evidence="14">galacturonan 1,4-alpha-galacturonidase</fullName>
        <ecNumber evidence="14">3.2.1.67</ecNumber>
    </recommendedName>
</protein>
<proteinExistence type="inferred from homology"/>
<dbReference type="GO" id="GO:0047911">
    <property type="term" value="F:galacturan 1,4-alpha-galacturonidase activity"/>
    <property type="evidence" value="ECO:0007669"/>
    <property type="project" value="UniProtKB-EC"/>
</dbReference>
<keyword evidence="7" id="KW-1015">Disulfide bond</keyword>
<evidence type="ECO:0000256" key="17">
    <source>
        <dbReference type="SAM" id="SignalP"/>
    </source>
</evidence>
<keyword evidence="3" id="KW-0964">Secreted</keyword>
<keyword evidence="11" id="KW-0961">Cell wall biogenesis/degradation</keyword>
<organism evidence="18 19">
    <name type="scientific">Aspergillus leporis</name>
    <dbReference type="NCBI Taxonomy" id="41062"/>
    <lineage>
        <taxon>Eukaryota</taxon>
        <taxon>Fungi</taxon>
        <taxon>Dikarya</taxon>
        <taxon>Ascomycota</taxon>
        <taxon>Pezizomycotina</taxon>
        <taxon>Eurotiomycetes</taxon>
        <taxon>Eurotiomycetidae</taxon>
        <taxon>Eurotiales</taxon>
        <taxon>Aspergillaceae</taxon>
        <taxon>Aspergillus</taxon>
        <taxon>Aspergillus subgen. Circumdati</taxon>
    </lineage>
</organism>
<keyword evidence="6 16" id="KW-0378">Hydrolase</keyword>
<keyword evidence="12" id="KW-0624">Polysaccharide degradation</keyword>
<evidence type="ECO:0000256" key="14">
    <source>
        <dbReference type="ARBA" id="ARBA00038933"/>
    </source>
</evidence>
<dbReference type="GO" id="GO:0005576">
    <property type="term" value="C:extracellular region"/>
    <property type="evidence" value="ECO:0007669"/>
    <property type="project" value="UniProtKB-SubCell"/>
</dbReference>
<evidence type="ECO:0000256" key="4">
    <source>
        <dbReference type="ARBA" id="ARBA00022729"/>
    </source>
</evidence>
<dbReference type="InterPro" id="IPR012334">
    <property type="entry name" value="Pectin_lyas_fold"/>
</dbReference>
<dbReference type="GO" id="GO:0016829">
    <property type="term" value="F:lyase activity"/>
    <property type="evidence" value="ECO:0007669"/>
    <property type="project" value="UniProtKB-KW"/>
</dbReference>
<keyword evidence="5" id="KW-0677">Repeat</keyword>
<accession>A0A5N5WNN1</accession>
<keyword evidence="4 17" id="KW-0732">Signal</keyword>
<keyword evidence="8" id="KW-0325">Glycoprotein</keyword>
<evidence type="ECO:0000256" key="12">
    <source>
        <dbReference type="ARBA" id="ARBA00023326"/>
    </source>
</evidence>
<evidence type="ECO:0000256" key="6">
    <source>
        <dbReference type="ARBA" id="ARBA00022801"/>
    </source>
</evidence>
<keyword evidence="10 16" id="KW-0326">Glycosidase</keyword>
<dbReference type="EC" id="3.2.1.67" evidence="14"/>
<sequence>MSPLSVATNVLLLLGLGHILNAISSVQVDGKTCTVTPLGQGQDDVPGVLHAIQECGQMPGGRVILPAPYTYRINQRMTTHLGNSTPELGGTLLFSGNIAYWVNNSYRIDFQNQSTAWRVTGHDYVVDGGQGKGGIDGKASYGMLGQKGEVISTRAVYRNIAIRQPQFWALENFYVNATSTDSNASEDTQWLYEGGDDAVAFKPNSTNIHVENVTVYGGPGIAFGSLGQYPDGYDIVENITVKNVELQPSLKRAINSGVYFKGWIGVNYGVPPNGGGNGHGYVRNVTVQDITMKDSCDTSTFHFVDIHFKNIRGNGLQPQLTTRDAPCKDITFEGVHIKLPDSYSGESVLCQSAGVHGLDCNV</sequence>
<keyword evidence="18" id="KW-0456">Lyase</keyword>
<dbReference type="Proteomes" id="UP000326565">
    <property type="component" value="Unassembled WGS sequence"/>
</dbReference>
<dbReference type="InterPro" id="IPR011050">
    <property type="entry name" value="Pectin_lyase_fold/virulence"/>
</dbReference>
<reference evidence="18 19" key="1">
    <citation type="submission" date="2019-04" db="EMBL/GenBank/DDBJ databases">
        <title>Friends and foes A comparative genomics study of 23 Aspergillus species from section Flavi.</title>
        <authorList>
            <consortium name="DOE Joint Genome Institute"/>
            <person name="Kjaerbolling I."/>
            <person name="Vesth T."/>
            <person name="Frisvad J.C."/>
            <person name="Nybo J.L."/>
            <person name="Theobald S."/>
            <person name="Kildgaard S."/>
            <person name="Isbrandt T."/>
            <person name="Kuo A."/>
            <person name="Sato A."/>
            <person name="Lyhne E.K."/>
            <person name="Kogle M.E."/>
            <person name="Wiebenga A."/>
            <person name="Kun R.S."/>
            <person name="Lubbers R.J."/>
            <person name="Makela M.R."/>
            <person name="Barry K."/>
            <person name="Chovatia M."/>
            <person name="Clum A."/>
            <person name="Daum C."/>
            <person name="Haridas S."/>
            <person name="He G."/>
            <person name="LaButti K."/>
            <person name="Lipzen A."/>
            <person name="Mondo S."/>
            <person name="Riley R."/>
            <person name="Salamov A."/>
            <person name="Simmons B.A."/>
            <person name="Magnuson J.K."/>
            <person name="Henrissat B."/>
            <person name="Mortensen U.H."/>
            <person name="Larsen T.O."/>
            <person name="Devries R.P."/>
            <person name="Grigoriev I.V."/>
            <person name="Machida M."/>
            <person name="Baker S.E."/>
            <person name="Andersen M.R."/>
        </authorList>
    </citation>
    <scope>NUCLEOTIDE SEQUENCE [LARGE SCALE GENOMIC DNA]</scope>
    <source>
        <strain evidence="18 19">CBS 151.66</strain>
    </source>
</reference>
<evidence type="ECO:0000256" key="9">
    <source>
        <dbReference type="ARBA" id="ARBA00023277"/>
    </source>
</evidence>
<gene>
    <name evidence="18" type="ORF">BDV29DRAFT_195384</name>
</gene>
<evidence type="ECO:0000256" key="8">
    <source>
        <dbReference type="ARBA" id="ARBA00023180"/>
    </source>
</evidence>
<name>A0A5N5WNN1_9EURO</name>
<dbReference type="GO" id="GO:0071555">
    <property type="term" value="P:cell wall organization"/>
    <property type="evidence" value="ECO:0007669"/>
    <property type="project" value="UniProtKB-KW"/>
</dbReference>
<comment type="similarity">
    <text evidence="2 16">Belongs to the glycosyl hydrolase 28 family.</text>
</comment>
<evidence type="ECO:0000256" key="11">
    <source>
        <dbReference type="ARBA" id="ARBA00023316"/>
    </source>
</evidence>
<dbReference type="OrthoDB" id="187139at2759"/>
<evidence type="ECO:0000256" key="5">
    <source>
        <dbReference type="ARBA" id="ARBA00022737"/>
    </source>
</evidence>
<evidence type="ECO:0000256" key="7">
    <source>
        <dbReference type="ARBA" id="ARBA00023157"/>
    </source>
</evidence>
<keyword evidence="9" id="KW-0119">Carbohydrate metabolism</keyword>
<feature type="signal peptide" evidence="17">
    <location>
        <begin position="1"/>
        <end position="22"/>
    </location>
</feature>
<evidence type="ECO:0000313" key="19">
    <source>
        <dbReference type="Proteomes" id="UP000326565"/>
    </source>
</evidence>
<dbReference type="GO" id="GO:0000272">
    <property type="term" value="P:polysaccharide catabolic process"/>
    <property type="evidence" value="ECO:0007669"/>
    <property type="project" value="UniProtKB-KW"/>
</dbReference>
<evidence type="ECO:0000256" key="15">
    <source>
        <dbReference type="ARBA" id="ARBA00048766"/>
    </source>
</evidence>
<evidence type="ECO:0000256" key="10">
    <source>
        <dbReference type="ARBA" id="ARBA00023295"/>
    </source>
</evidence>
<dbReference type="EMBL" id="ML732372">
    <property type="protein sequence ID" value="KAB8068810.1"/>
    <property type="molecule type" value="Genomic_DNA"/>
</dbReference>
<evidence type="ECO:0000313" key="18">
    <source>
        <dbReference type="EMBL" id="KAB8068810.1"/>
    </source>
</evidence>
<dbReference type="PANTHER" id="PTHR31736:SF12">
    <property type="entry name" value="EXO-POLYGALACTURONASE, PUTATIVE-RELATED"/>
    <property type="match status" value="1"/>
</dbReference>
<comment type="catalytic activity">
    <reaction evidence="15">
        <text>[(1-&gt;4)-alpha-D-galacturonosyl](n) + H2O = alpha-D-galacturonate + [(1-&gt;4)-alpha-D-galacturonosyl](n-1)</text>
        <dbReference type="Rhea" id="RHEA:14117"/>
        <dbReference type="Rhea" id="RHEA-COMP:14570"/>
        <dbReference type="Rhea" id="RHEA-COMP:14572"/>
        <dbReference type="ChEBI" id="CHEBI:15377"/>
        <dbReference type="ChEBI" id="CHEBI:58658"/>
        <dbReference type="ChEBI" id="CHEBI:140523"/>
        <dbReference type="EC" id="3.2.1.67"/>
    </reaction>
</comment>
<comment type="function">
    <text evidence="13">Specific in hydrolyzing the terminal glycosidic bond of polygalacturonic acid and oligogalacturonates.</text>
</comment>
<evidence type="ECO:0000256" key="1">
    <source>
        <dbReference type="ARBA" id="ARBA00004613"/>
    </source>
</evidence>
<evidence type="ECO:0000256" key="13">
    <source>
        <dbReference type="ARBA" id="ARBA00037312"/>
    </source>
</evidence>
<evidence type="ECO:0000256" key="16">
    <source>
        <dbReference type="RuleBase" id="RU361169"/>
    </source>
</evidence>
<dbReference type="Pfam" id="PF00295">
    <property type="entry name" value="Glyco_hydro_28"/>
    <property type="match status" value="1"/>
</dbReference>
<dbReference type="GO" id="GO:0004650">
    <property type="term" value="F:polygalacturonase activity"/>
    <property type="evidence" value="ECO:0007669"/>
    <property type="project" value="InterPro"/>
</dbReference>
<evidence type="ECO:0000256" key="2">
    <source>
        <dbReference type="ARBA" id="ARBA00008834"/>
    </source>
</evidence>
<dbReference type="PANTHER" id="PTHR31736">
    <property type="match status" value="1"/>
</dbReference>
<dbReference type="AlphaFoldDB" id="A0A5N5WNN1"/>
<feature type="chain" id="PRO_5024998224" description="galacturonan 1,4-alpha-galacturonidase" evidence="17">
    <location>
        <begin position="23"/>
        <end position="362"/>
    </location>
</feature>